<dbReference type="AlphaFoldDB" id="A0A8H7H819"/>
<dbReference type="PROSITE" id="PS00600">
    <property type="entry name" value="AA_TRANSFER_CLASS_3"/>
    <property type="match status" value="1"/>
</dbReference>
<feature type="compositionally biased region" description="Pro residues" evidence="9">
    <location>
        <begin position="715"/>
        <end position="729"/>
    </location>
</feature>
<feature type="region of interest" description="Disordered" evidence="9">
    <location>
        <begin position="763"/>
        <end position="786"/>
    </location>
</feature>
<dbReference type="SUPFAM" id="SSF53383">
    <property type="entry name" value="PLP-dependent transferases"/>
    <property type="match status" value="1"/>
</dbReference>
<dbReference type="Proteomes" id="UP000650582">
    <property type="component" value="Unassembled WGS sequence"/>
</dbReference>
<evidence type="ECO:0000256" key="3">
    <source>
        <dbReference type="ARBA" id="ARBA00008954"/>
    </source>
</evidence>
<dbReference type="InterPro" id="IPR015424">
    <property type="entry name" value="PyrdxlP-dep_Trfase"/>
</dbReference>
<reference evidence="10" key="1">
    <citation type="submission" date="2020-09" db="EMBL/GenBank/DDBJ databases">
        <title>Comparative genome analyses of four rice-infecting Rhizoctonia solani isolates reveal extensive enrichment of homogalacturonan modification genes.</title>
        <authorList>
            <person name="Lee D.-Y."/>
            <person name="Jeon J."/>
            <person name="Kim K.-T."/>
            <person name="Cheong K."/>
            <person name="Song H."/>
            <person name="Choi G."/>
            <person name="Ko J."/>
            <person name="Opiyo S.O."/>
            <person name="Zuo S."/>
            <person name="Madhav S."/>
            <person name="Lee Y.-H."/>
            <person name="Wang G.-L."/>
        </authorList>
    </citation>
    <scope>NUCLEOTIDE SEQUENCE</scope>
    <source>
        <strain evidence="10">AG1-IA YN-7</strain>
    </source>
</reference>
<keyword evidence="6 10" id="KW-0808">Transferase</keyword>
<dbReference type="InterPro" id="IPR050103">
    <property type="entry name" value="Class-III_PLP-dep_AT"/>
</dbReference>
<dbReference type="Gene3D" id="3.40.640.10">
    <property type="entry name" value="Type I PLP-dependent aspartate aminotransferase-like (Major domain)"/>
    <property type="match status" value="1"/>
</dbReference>
<dbReference type="InterPro" id="IPR010164">
    <property type="entry name" value="Orn_aminotrans"/>
</dbReference>
<proteinExistence type="inferred from homology"/>
<dbReference type="InterPro" id="IPR015422">
    <property type="entry name" value="PyrdxlP-dep_Trfase_small"/>
</dbReference>
<gene>
    <name evidence="10" type="ORF">RHS04_05404</name>
</gene>
<feature type="region of interest" description="Disordered" evidence="9">
    <location>
        <begin position="1"/>
        <end position="26"/>
    </location>
</feature>
<comment type="pathway">
    <text evidence="2">Amino-acid biosynthesis; L-proline biosynthesis; L-glutamate 5-semialdehyde from L-ornithine: step 1/1.</text>
</comment>
<organism evidence="10 11">
    <name type="scientific">Rhizoctonia solani</name>
    <dbReference type="NCBI Taxonomy" id="456999"/>
    <lineage>
        <taxon>Eukaryota</taxon>
        <taxon>Fungi</taxon>
        <taxon>Dikarya</taxon>
        <taxon>Basidiomycota</taxon>
        <taxon>Agaricomycotina</taxon>
        <taxon>Agaricomycetes</taxon>
        <taxon>Cantharellales</taxon>
        <taxon>Ceratobasidiaceae</taxon>
        <taxon>Rhizoctonia</taxon>
    </lineage>
</organism>
<evidence type="ECO:0000256" key="2">
    <source>
        <dbReference type="ARBA" id="ARBA00004998"/>
    </source>
</evidence>
<evidence type="ECO:0000256" key="6">
    <source>
        <dbReference type="ARBA" id="ARBA00022679"/>
    </source>
</evidence>
<dbReference type="GO" id="GO:0010121">
    <property type="term" value="P:L-arginine catabolic process to proline via ornithine"/>
    <property type="evidence" value="ECO:0007669"/>
    <property type="project" value="TreeGrafter"/>
</dbReference>
<feature type="compositionally biased region" description="Polar residues" evidence="9">
    <location>
        <begin position="1"/>
        <end position="11"/>
    </location>
</feature>
<evidence type="ECO:0000313" key="11">
    <source>
        <dbReference type="Proteomes" id="UP000650582"/>
    </source>
</evidence>
<dbReference type="EMBL" id="JACYCC010000039">
    <property type="protein sequence ID" value="KAF8678274.1"/>
    <property type="molecule type" value="Genomic_DNA"/>
</dbReference>
<dbReference type="GO" id="GO:0005737">
    <property type="term" value="C:cytoplasm"/>
    <property type="evidence" value="ECO:0007669"/>
    <property type="project" value="TreeGrafter"/>
</dbReference>
<dbReference type="NCBIfam" id="TIGR01885">
    <property type="entry name" value="Orn_aminotrans"/>
    <property type="match status" value="1"/>
</dbReference>
<evidence type="ECO:0000256" key="1">
    <source>
        <dbReference type="ARBA" id="ARBA00001933"/>
    </source>
</evidence>
<evidence type="ECO:0000256" key="9">
    <source>
        <dbReference type="SAM" id="MobiDB-lite"/>
    </source>
</evidence>
<dbReference type="Gene3D" id="3.90.1150.10">
    <property type="entry name" value="Aspartate Aminotransferase, domain 1"/>
    <property type="match status" value="1"/>
</dbReference>
<dbReference type="PANTHER" id="PTHR11986">
    <property type="entry name" value="AMINOTRANSFERASE CLASS III"/>
    <property type="match status" value="1"/>
</dbReference>
<evidence type="ECO:0000256" key="4">
    <source>
        <dbReference type="ARBA" id="ARBA00012924"/>
    </source>
</evidence>
<dbReference type="EC" id="2.6.1.13" evidence="4"/>
<evidence type="ECO:0000256" key="5">
    <source>
        <dbReference type="ARBA" id="ARBA00022576"/>
    </source>
</evidence>
<feature type="region of interest" description="Disordered" evidence="9">
    <location>
        <begin position="811"/>
        <end position="860"/>
    </location>
</feature>
<dbReference type="GO" id="GO:0055129">
    <property type="term" value="P:L-proline biosynthetic process"/>
    <property type="evidence" value="ECO:0007669"/>
    <property type="project" value="UniProtKB-UniPathway"/>
</dbReference>
<dbReference type="GO" id="GO:0004587">
    <property type="term" value="F:ornithine aminotransferase activity"/>
    <property type="evidence" value="ECO:0007669"/>
    <property type="project" value="UniProtKB-EC"/>
</dbReference>
<keyword evidence="7" id="KW-0663">Pyridoxal phosphate</keyword>
<dbReference type="FunFam" id="3.40.640.10:FF:000011">
    <property type="entry name" value="Ornithine aminotransferase"/>
    <property type="match status" value="1"/>
</dbReference>
<dbReference type="Pfam" id="PF00202">
    <property type="entry name" value="Aminotran_3"/>
    <property type="match status" value="1"/>
</dbReference>
<accession>A0A8H7H819</accession>
<dbReference type="GO" id="GO:0030170">
    <property type="term" value="F:pyridoxal phosphate binding"/>
    <property type="evidence" value="ECO:0007669"/>
    <property type="project" value="InterPro"/>
</dbReference>
<evidence type="ECO:0000256" key="7">
    <source>
        <dbReference type="ARBA" id="ARBA00022898"/>
    </source>
</evidence>
<sequence length="1013" mass="109642">MAPTATASQPSVAHAPVTKHSVTNRKKDDVEYGSERLIYMEHEYSAHNYHPLPVVFDRALGAKVWDPEGNEYIDMLSAYSAVNQGHCHPRLVAALTEQAQKLTLSSRAFYNSQFGRFAEHITKLFGYDMVLPMNTGAEAVETGIKLARKWAYLKKGVPEGKAIVLAAKDNFHGRTMGVISMSTDPDSRREFGPFLQNVGPSIEINGQTHIIRYNNVDDVKRALEAHGKDIAAFLVEPIQGEAGIVVPDEGYLSQVHALCKKHNVLLICDEIQTGLCRTGKMLACDHDNVRPDIVLLGKALSGGMYPVSAVLADKDIMLCIKPGEHGSTYGGNPLGAAVAVAALQVLVDEDLADRADKLGHIFRQSINDLNSPLVKLVRGRGLLNAVVIDEAKSTRGRTAWDLCLLLKSRGVLAKPTHVNVIRFAPPLVISEAELRKSISIIAQSLRDLDTSVVNGQLLTASFSRLPLQPSSSWWVKCARHNSLNQIPLVAIVYAERPSGLGIEMVNNHEDPPWLRSAPILVVSRDTDEMNNPKISISPAPTILKPNASPTSLPATARSSDMAPQAGLLPSPSVSAPGSSSPSVTEEEEYVGWRPQQITIQQVTQTPPLSPLDLAMYPGIQAPHAANPVEARKAVTGLKPLRILSTRQPGGPASAGPSRRPSFEVMDSNYNSFSRSGIMGFFSAAKRASVAAISGPPSASSRASTQSISVAHTPIPVSPLPPPRTPPLVPKPSLAPELLDQMEPELRAHLEALAAQALVDPRLSSSSRPVSAPHLPQTVPSNSAEEEETILEIRDLNTGEIIRIRDLDAVPLDNGANRESQSTSQSSPNISDFMVIRDLDAQPRTPLPTRSQQRNRMPEPRLLTPPHSLTLNESHSPTLLAIPDVHQPRQGSPVTPLTEAVYVNRSLELSLSSLEDALSVARKLQYSTTPSSTFTSALVPQFEEPLRAQKYTFDHTPSFTPISTSKVKGGILTMYGLLTADAKYDEYALRTRLLSGLCRGPNSMPSLPGFDGGQ</sequence>
<dbReference type="CDD" id="cd00610">
    <property type="entry name" value="OAT_like"/>
    <property type="match status" value="1"/>
</dbReference>
<comment type="similarity">
    <text evidence="3">Belongs to the class-III pyridoxal-phosphate-dependent aminotransferase family.</text>
</comment>
<dbReference type="GO" id="GO:0019544">
    <property type="term" value="P:L-arginine catabolic process to L-glutamate"/>
    <property type="evidence" value="ECO:0007669"/>
    <property type="project" value="TreeGrafter"/>
</dbReference>
<feature type="region of interest" description="Disordered" evidence="9">
    <location>
        <begin position="531"/>
        <end position="585"/>
    </location>
</feature>
<dbReference type="InterPro" id="IPR015421">
    <property type="entry name" value="PyrdxlP-dep_Trfase_major"/>
</dbReference>
<dbReference type="InterPro" id="IPR049704">
    <property type="entry name" value="Aminotrans_3_PPA_site"/>
</dbReference>
<dbReference type="PANTHER" id="PTHR11986:SF18">
    <property type="entry name" value="ORNITHINE AMINOTRANSFERASE, MITOCHONDRIAL"/>
    <property type="match status" value="1"/>
</dbReference>
<name>A0A8H7H819_9AGAM</name>
<dbReference type="UniPathway" id="UPA00098">
    <property type="reaction ID" value="UER00358"/>
</dbReference>
<dbReference type="InterPro" id="IPR005814">
    <property type="entry name" value="Aminotrans_3"/>
</dbReference>
<comment type="cofactor">
    <cofactor evidence="1">
        <name>pyridoxal 5'-phosphate</name>
        <dbReference type="ChEBI" id="CHEBI:597326"/>
    </cofactor>
</comment>
<feature type="compositionally biased region" description="Low complexity" evidence="9">
    <location>
        <begin position="565"/>
        <end position="583"/>
    </location>
</feature>
<keyword evidence="5 10" id="KW-0032">Aminotransferase</keyword>
<comment type="caution">
    <text evidence="10">The sequence shown here is derived from an EMBL/GenBank/DDBJ whole genome shotgun (WGS) entry which is preliminary data.</text>
</comment>
<dbReference type="GO" id="GO:0042802">
    <property type="term" value="F:identical protein binding"/>
    <property type="evidence" value="ECO:0007669"/>
    <property type="project" value="TreeGrafter"/>
</dbReference>
<dbReference type="FunFam" id="3.90.1150.10:FF:000152">
    <property type="entry name" value="Ornithine aminotransferase"/>
    <property type="match status" value="1"/>
</dbReference>
<feature type="compositionally biased region" description="Polar residues" evidence="9">
    <location>
        <begin position="547"/>
        <end position="558"/>
    </location>
</feature>
<evidence type="ECO:0000313" key="10">
    <source>
        <dbReference type="EMBL" id="KAF8678274.1"/>
    </source>
</evidence>
<evidence type="ECO:0000256" key="8">
    <source>
        <dbReference type="ARBA" id="ARBA00030587"/>
    </source>
</evidence>
<protein>
    <recommendedName>
        <fullName evidence="4">ornithine aminotransferase</fullName>
        <ecNumber evidence="4">2.6.1.13</ecNumber>
    </recommendedName>
    <alternativeName>
        <fullName evidence="8">Ornithine--oxo-acid aminotransferase</fullName>
    </alternativeName>
</protein>
<feature type="region of interest" description="Disordered" evidence="9">
    <location>
        <begin position="711"/>
        <end position="733"/>
    </location>
</feature>